<feature type="compositionally biased region" description="Pro residues" evidence="1">
    <location>
        <begin position="108"/>
        <end position="119"/>
    </location>
</feature>
<dbReference type="RefSeq" id="WP_091671432.1">
    <property type="nucleotide sequence ID" value="NZ_FOKG01000003.1"/>
</dbReference>
<keyword evidence="4" id="KW-1185">Reference proteome</keyword>
<evidence type="ECO:0000256" key="2">
    <source>
        <dbReference type="SAM" id="Phobius"/>
    </source>
</evidence>
<feature type="transmembrane region" description="Helical" evidence="2">
    <location>
        <begin position="59"/>
        <end position="79"/>
    </location>
</feature>
<organism evidence="3 4">
    <name type="scientific">Amycolatopsis marina</name>
    <dbReference type="NCBI Taxonomy" id="490629"/>
    <lineage>
        <taxon>Bacteria</taxon>
        <taxon>Bacillati</taxon>
        <taxon>Actinomycetota</taxon>
        <taxon>Actinomycetes</taxon>
        <taxon>Pseudonocardiales</taxon>
        <taxon>Pseudonocardiaceae</taxon>
        <taxon>Amycolatopsis</taxon>
    </lineage>
</organism>
<evidence type="ECO:0000256" key="1">
    <source>
        <dbReference type="SAM" id="MobiDB-lite"/>
    </source>
</evidence>
<proteinExistence type="predicted"/>
<name>A0A1I0XJQ8_9PSEU</name>
<keyword evidence="2" id="KW-0472">Membrane</keyword>
<evidence type="ECO:0000313" key="4">
    <source>
        <dbReference type="Proteomes" id="UP000243799"/>
    </source>
</evidence>
<gene>
    <name evidence="3" type="ORF">SAMN05216266_103280</name>
</gene>
<reference evidence="4" key="1">
    <citation type="submission" date="2016-10" db="EMBL/GenBank/DDBJ databases">
        <authorList>
            <person name="Varghese N."/>
            <person name="Submissions S."/>
        </authorList>
    </citation>
    <scope>NUCLEOTIDE SEQUENCE [LARGE SCALE GENOMIC DNA]</scope>
    <source>
        <strain evidence="4">CGMCC 4.3568</strain>
    </source>
</reference>
<dbReference type="AlphaFoldDB" id="A0A1I0XJQ8"/>
<keyword evidence="2" id="KW-1133">Transmembrane helix</keyword>
<dbReference type="OrthoDB" id="9834065at2"/>
<protein>
    <submittedName>
        <fullName evidence="3">Uncharacterized protein</fullName>
    </submittedName>
</protein>
<keyword evidence="2" id="KW-0812">Transmembrane</keyword>
<dbReference type="EMBL" id="FOKG01000003">
    <property type="protein sequence ID" value="SFB01349.1"/>
    <property type="molecule type" value="Genomic_DNA"/>
</dbReference>
<accession>A0A1I0XJQ8</accession>
<feature type="region of interest" description="Disordered" evidence="1">
    <location>
        <begin position="87"/>
        <end position="172"/>
    </location>
</feature>
<evidence type="ECO:0000313" key="3">
    <source>
        <dbReference type="EMBL" id="SFB01349.1"/>
    </source>
</evidence>
<dbReference type="Proteomes" id="UP000243799">
    <property type="component" value="Unassembled WGS sequence"/>
</dbReference>
<sequence length="202" mass="21780">MARTVLRNRPEDAGDLAELLDRTGILAASIPRQRRRDDAADDEHLELVVPSRGVGRSAVLGWVAGALMLVVAFGGMYGFGQREEPVESAGGLTEQTTVSAPEAQAPIQPAPAQPQPVMPEPESEPVRTATAAKPEPEPDTKQPQWARPEPLSTPEARVDLPEQATEPKPVTKVRKQVRSVVEPAFEAADSMIEMIPGFAPQR</sequence>